<keyword evidence="3" id="KW-1185">Reference proteome</keyword>
<protein>
    <submittedName>
        <fullName evidence="2">Uncharacterized protein</fullName>
    </submittedName>
</protein>
<name>A0A0G4LQR9_VERLO</name>
<feature type="compositionally biased region" description="Polar residues" evidence="1">
    <location>
        <begin position="114"/>
        <end position="125"/>
    </location>
</feature>
<dbReference type="Proteomes" id="UP000044602">
    <property type="component" value="Unassembled WGS sequence"/>
</dbReference>
<evidence type="ECO:0000313" key="2">
    <source>
        <dbReference type="EMBL" id="CRK24372.1"/>
    </source>
</evidence>
<sequence>PEARMLLEAAGRATVEVRGVEDFETVGRAVLELGPHWVLVKGGHAPLTKDYKVAETEEEKSIVVDVLARDLVNVLREAKQEIDPRLAEMTRFGGGGGGGRYGGWRGGRGGGRANANSQPMGNRRW</sequence>
<evidence type="ECO:0000313" key="3">
    <source>
        <dbReference type="Proteomes" id="UP000044602"/>
    </source>
</evidence>
<dbReference type="AlphaFoldDB" id="A0A0G4LQR9"/>
<dbReference type="EMBL" id="CVQH01017169">
    <property type="protein sequence ID" value="CRK24372.1"/>
    <property type="molecule type" value="Genomic_DNA"/>
</dbReference>
<proteinExistence type="predicted"/>
<feature type="region of interest" description="Disordered" evidence="1">
    <location>
        <begin position="97"/>
        <end position="125"/>
    </location>
</feature>
<dbReference type="STRING" id="100787.A0A0G4LQR9"/>
<reference evidence="3" key="1">
    <citation type="submission" date="2015-05" db="EMBL/GenBank/DDBJ databases">
        <authorList>
            <person name="Fogelqvist Johan"/>
        </authorList>
    </citation>
    <scope>NUCLEOTIDE SEQUENCE [LARGE SCALE GENOMIC DNA]</scope>
</reference>
<feature type="non-terminal residue" evidence="2">
    <location>
        <position position="125"/>
    </location>
</feature>
<gene>
    <name evidence="2" type="ORF">BN1708_018095</name>
</gene>
<feature type="compositionally biased region" description="Gly residues" evidence="1">
    <location>
        <begin position="97"/>
        <end position="112"/>
    </location>
</feature>
<accession>A0A0G4LQR9</accession>
<dbReference type="InterPro" id="IPR029056">
    <property type="entry name" value="Ribokinase-like"/>
</dbReference>
<dbReference type="Gene3D" id="3.40.1190.20">
    <property type="match status" value="1"/>
</dbReference>
<feature type="non-terminal residue" evidence="2">
    <location>
        <position position="1"/>
    </location>
</feature>
<organism evidence="2 3">
    <name type="scientific">Verticillium longisporum</name>
    <name type="common">Verticillium dahliae var. longisporum</name>
    <dbReference type="NCBI Taxonomy" id="100787"/>
    <lineage>
        <taxon>Eukaryota</taxon>
        <taxon>Fungi</taxon>
        <taxon>Dikarya</taxon>
        <taxon>Ascomycota</taxon>
        <taxon>Pezizomycotina</taxon>
        <taxon>Sordariomycetes</taxon>
        <taxon>Hypocreomycetidae</taxon>
        <taxon>Glomerellales</taxon>
        <taxon>Plectosphaerellaceae</taxon>
        <taxon>Verticillium</taxon>
    </lineage>
</organism>
<evidence type="ECO:0000256" key="1">
    <source>
        <dbReference type="SAM" id="MobiDB-lite"/>
    </source>
</evidence>